<dbReference type="EMBL" id="BKBW01000006">
    <property type="protein sequence ID" value="GEQ76404.1"/>
    <property type="molecule type" value="Genomic_DNA"/>
</dbReference>
<evidence type="ECO:0000313" key="2">
    <source>
        <dbReference type="Proteomes" id="UP000323105"/>
    </source>
</evidence>
<proteinExistence type="predicted"/>
<dbReference type="Proteomes" id="UP000323105">
    <property type="component" value="Unassembled WGS sequence"/>
</dbReference>
<dbReference type="RefSeq" id="WP_373995922.1">
    <property type="nucleotide sequence ID" value="NZ_BKBW01000006.1"/>
</dbReference>
<evidence type="ECO:0000313" key="1">
    <source>
        <dbReference type="EMBL" id="GEQ76404.1"/>
    </source>
</evidence>
<comment type="caution">
    <text evidence="1">The sequence shown here is derived from an EMBL/GenBank/DDBJ whole genome shotgun (WGS) entry which is preliminary data.</text>
</comment>
<protein>
    <submittedName>
        <fullName evidence="1">Uncharacterized protein</fullName>
    </submittedName>
</protein>
<reference evidence="1 2" key="1">
    <citation type="journal article" date="2019" name="Microbiol. Resour. Announc.">
        <title>Draft Genome Sequence of Comamonas testosteroni TA441, a Bacterium That Has a Cryptic Phenol Degradation Gene Cluster.</title>
        <authorList>
            <person name="Arai H."/>
            <person name="Ishii M."/>
        </authorList>
    </citation>
    <scope>NUCLEOTIDE SEQUENCE [LARGE SCALE GENOMIC DNA]</scope>
    <source>
        <strain evidence="1 2">TA441</strain>
    </source>
</reference>
<name>A0A5A7MHK5_COMTE</name>
<accession>A0A5A7MHK5</accession>
<dbReference type="AlphaFoldDB" id="A0A5A7MHK5"/>
<sequence length="42" mass="4701">MTLRDSPCAVQLLPSNSKLELAPRYLGIKVDDAREISVQMEI</sequence>
<gene>
    <name evidence="1" type="ORF">CTTA_3409</name>
</gene>
<organism evidence="1 2">
    <name type="scientific">Comamonas testosteroni</name>
    <name type="common">Pseudomonas testosteroni</name>
    <dbReference type="NCBI Taxonomy" id="285"/>
    <lineage>
        <taxon>Bacteria</taxon>
        <taxon>Pseudomonadati</taxon>
        <taxon>Pseudomonadota</taxon>
        <taxon>Betaproteobacteria</taxon>
        <taxon>Burkholderiales</taxon>
        <taxon>Comamonadaceae</taxon>
        <taxon>Comamonas</taxon>
    </lineage>
</organism>